<evidence type="ECO:0000256" key="1">
    <source>
        <dbReference type="ARBA" id="ARBA00013064"/>
    </source>
</evidence>
<evidence type="ECO:0000259" key="4">
    <source>
        <dbReference type="PROSITE" id="PS50056"/>
    </source>
</evidence>
<keyword evidence="2" id="KW-0378">Hydrolase</keyword>
<evidence type="ECO:0000313" key="6">
    <source>
        <dbReference type="Proteomes" id="UP000707356"/>
    </source>
</evidence>
<dbReference type="Gene3D" id="3.90.190.10">
    <property type="entry name" value="Protein tyrosine phosphatase superfamily"/>
    <property type="match status" value="1"/>
</dbReference>
<dbReference type="InterPro" id="IPR050561">
    <property type="entry name" value="PTP"/>
</dbReference>
<dbReference type="AlphaFoldDB" id="A0A951PB05"/>
<dbReference type="Proteomes" id="UP000707356">
    <property type="component" value="Unassembled WGS sequence"/>
</dbReference>
<dbReference type="EC" id="3.1.3.48" evidence="1"/>
<dbReference type="InterPro" id="IPR029021">
    <property type="entry name" value="Prot-tyrosine_phosphatase-like"/>
</dbReference>
<keyword evidence="3" id="KW-0904">Protein phosphatase</keyword>
<evidence type="ECO:0000313" key="5">
    <source>
        <dbReference type="EMBL" id="MBW4465805.1"/>
    </source>
</evidence>
<evidence type="ECO:0000256" key="2">
    <source>
        <dbReference type="ARBA" id="ARBA00022801"/>
    </source>
</evidence>
<dbReference type="CDD" id="cd14505">
    <property type="entry name" value="CDKN3-like"/>
    <property type="match status" value="1"/>
</dbReference>
<dbReference type="PROSITE" id="PS50056">
    <property type="entry name" value="TYR_PHOSPHATASE_2"/>
    <property type="match status" value="1"/>
</dbReference>
<dbReference type="InterPro" id="IPR000387">
    <property type="entry name" value="Tyr_Pase_dom"/>
</dbReference>
<dbReference type="EMBL" id="JAHHHV010000064">
    <property type="protein sequence ID" value="MBW4465805.1"/>
    <property type="molecule type" value="Genomic_DNA"/>
</dbReference>
<name>A0A951PB05_9CYAN</name>
<feature type="domain" description="Tyrosine specific protein phosphatases" evidence="4">
    <location>
        <begin position="109"/>
        <end position="176"/>
    </location>
</feature>
<dbReference type="PANTHER" id="PTHR23339">
    <property type="entry name" value="TYROSINE SPECIFIC PROTEIN PHOSPHATASE AND DUAL SPECIFICITY PROTEIN PHOSPHATASE"/>
    <property type="match status" value="1"/>
</dbReference>
<dbReference type="InterPro" id="IPR016130">
    <property type="entry name" value="Tyr_Pase_AS"/>
</dbReference>
<organism evidence="5 6">
    <name type="scientific">Pegethrix bostrychoides GSE-TBD4-15B</name>
    <dbReference type="NCBI Taxonomy" id="2839662"/>
    <lineage>
        <taxon>Bacteria</taxon>
        <taxon>Bacillati</taxon>
        <taxon>Cyanobacteriota</taxon>
        <taxon>Cyanophyceae</taxon>
        <taxon>Oculatellales</taxon>
        <taxon>Oculatellaceae</taxon>
        <taxon>Pegethrix</taxon>
    </lineage>
</organism>
<dbReference type="SUPFAM" id="SSF52799">
    <property type="entry name" value="(Phosphotyrosine protein) phosphatases II"/>
    <property type="match status" value="1"/>
</dbReference>
<dbReference type="GO" id="GO:0004725">
    <property type="term" value="F:protein tyrosine phosphatase activity"/>
    <property type="evidence" value="ECO:0007669"/>
    <property type="project" value="UniProtKB-EC"/>
</dbReference>
<gene>
    <name evidence="5" type="ORF">KME07_10260</name>
</gene>
<accession>A0A951PB05</accession>
<reference evidence="5" key="2">
    <citation type="journal article" date="2022" name="Microbiol. Resour. Announc.">
        <title>Metagenome Sequencing to Explore Phylogenomics of Terrestrial Cyanobacteria.</title>
        <authorList>
            <person name="Ward R.D."/>
            <person name="Stajich J.E."/>
            <person name="Johansen J.R."/>
            <person name="Huntemann M."/>
            <person name="Clum A."/>
            <person name="Foster B."/>
            <person name="Foster B."/>
            <person name="Roux S."/>
            <person name="Palaniappan K."/>
            <person name="Varghese N."/>
            <person name="Mukherjee S."/>
            <person name="Reddy T.B.K."/>
            <person name="Daum C."/>
            <person name="Copeland A."/>
            <person name="Chen I.A."/>
            <person name="Ivanova N.N."/>
            <person name="Kyrpides N.C."/>
            <person name="Shapiro N."/>
            <person name="Eloe-Fadrosh E.A."/>
            <person name="Pietrasiak N."/>
        </authorList>
    </citation>
    <scope>NUCLEOTIDE SEQUENCE</scope>
    <source>
        <strain evidence="5">GSE-TBD4-15B</strain>
    </source>
</reference>
<protein>
    <recommendedName>
        <fullName evidence="1">protein-tyrosine-phosphatase</fullName>
        <ecNumber evidence="1">3.1.3.48</ecNumber>
    </recommendedName>
</protein>
<dbReference type="FunFam" id="3.90.190.10:FF:000157">
    <property type="entry name" value="Protein-tyrosine phosphatase"/>
    <property type="match status" value="1"/>
</dbReference>
<dbReference type="PROSITE" id="PS00383">
    <property type="entry name" value="TYR_PHOSPHATASE_1"/>
    <property type="match status" value="1"/>
</dbReference>
<evidence type="ECO:0000256" key="3">
    <source>
        <dbReference type="ARBA" id="ARBA00022912"/>
    </source>
</evidence>
<proteinExistence type="predicted"/>
<dbReference type="Pfam" id="PF05706">
    <property type="entry name" value="CDKN3"/>
    <property type="match status" value="1"/>
</dbReference>
<sequence length="184" mass="19878">MQPQVQTSSDSPIQVDFLPLAELGIPGRIGLTLAPGQLFLDSTTVYDRDLVSDLNRLRQVYGIDQLVCLLEPEELKDLGIPHLLAEAEAIGMTTAWLPISDEGVPASMPEFAALVARVVQTASNGKSAVIHCRGGRGRTGMLAACCLVQLGHDPELAIQTVQQIRTGALQAENKRHYIHQFASI</sequence>
<reference evidence="5" key="1">
    <citation type="submission" date="2021-05" db="EMBL/GenBank/DDBJ databases">
        <authorList>
            <person name="Pietrasiak N."/>
            <person name="Ward R."/>
            <person name="Stajich J.E."/>
            <person name="Kurbessoian T."/>
        </authorList>
    </citation>
    <scope>NUCLEOTIDE SEQUENCE</scope>
    <source>
        <strain evidence="5">GSE-TBD4-15B</strain>
    </source>
</reference>
<comment type="caution">
    <text evidence="5">The sequence shown here is derived from an EMBL/GenBank/DDBJ whole genome shotgun (WGS) entry which is preliminary data.</text>
</comment>
<dbReference type="InterPro" id="IPR022778">
    <property type="entry name" value="CDKN3"/>
</dbReference>